<gene>
    <name evidence="3" type="ORF">A9Z40_07250</name>
</gene>
<feature type="domain" description="Anthranilate synthase component I N-terminal" evidence="2">
    <location>
        <begin position="73"/>
        <end position="124"/>
    </location>
</feature>
<dbReference type="GO" id="GO:0005524">
    <property type="term" value="F:ATP binding"/>
    <property type="evidence" value="ECO:0007669"/>
    <property type="project" value="UniProtKB-KW"/>
</dbReference>
<dbReference type="InterPro" id="IPR015890">
    <property type="entry name" value="Chorismate_C"/>
</dbReference>
<accession>A0ABX2WHY8</accession>
<dbReference type="RefSeq" id="WP_064956768.1">
    <property type="nucleotide sequence ID" value="NZ_LZEM01000021.1"/>
</dbReference>
<sequence length="446" mass="47146">MPETTSFRCLDGWIDPADLIGTVPGEHVFWLDAGVDADSGWSWLGSGEPADAPDPIVDGSSTCARSGGERVGPFGGGWVGWTGYDAAAARAGAPAQRDAEEPDALWLRVDRFVAFDHAERRVWVAAPADAVADFAAEVDRWGTAAAAAAAGVGEPSALPRRLVAAARVGPERYAALVEDCRSAIRRGDAYQLCLTTRFTVRDERPIDALGVFRRLRGASSSHHGALIRSGERALISASPERFLGLADGTVLTSPIKGTRGRGGDAASDARLVRDLLTSPKERAENVMIVDLMRNDLQRVSEPGSVVVERLLEVETYPTVHQLVSSVSGSIRPGTRLSEVLAATFPAGSMTGAPKLSAMTILHALERAPRGTYAGCFGWVGHDGDADLAMIIRSIVVDAVNAYVGAGGGITWGSEPDAEVDEVALKAQAPLAALGADLPPRWRERVR</sequence>
<dbReference type="Gene3D" id="3.60.120.10">
    <property type="entry name" value="Anthranilate synthase"/>
    <property type="match status" value="1"/>
</dbReference>
<keyword evidence="4" id="KW-1185">Reference proteome</keyword>
<proteinExistence type="predicted"/>
<evidence type="ECO:0000313" key="4">
    <source>
        <dbReference type="Proteomes" id="UP000093918"/>
    </source>
</evidence>
<dbReference type="PRINTS" id="PR00095">
    <property type="entry name" value="ANTSNTHASEI"/>
</dbReference>
<comment type="caution">
    <text evidence="3">The sequence shown here is derived from an EMBL/GenBank/DDBJ whole genome shotgun (WGS) entry which is preliminary data.</text>
</comment>
<dbReference type="SUPFAM" id="SSF56322">
    <property type="entry name" value="ADC synthase"/>
    <property type="match status" value="1"/>
</dbReference>
<evidence type="ECO:0000259" key="1">
    <source>
        <dbReference type="Pfam" id="PF00425"/>
    </source>
</evidence>
<dbReference type="InterPro" id="IPR005801">
    <property type="entry name" value="ADC_synthase"/>
</dbReference>
<dbReference type="PANTHER" id="PTHR11236:SF18">
    <property type="entry name" value="AMINODEOXYCHORISMATE SYNTHASE"/>
    <property type="match status" value="1"/>
</dbReference>
<organism evidence="3 4">
    <name type="scientific">Microbacterium arborescens</name>
    <dbReference type="NCBI Taxonomy" id="33883"/>
    <lineage>
        <taxon>Bacteria</taxon>
        <taxon>Bacillati</taxon>
        <taxon>Actinomycetota</taxon>
        <taxon>Actinomycetes</taxon>
        <taxon>Micrococcales</taxon>
        <taxon>Microbacteriaceae</taxon>
        <taxon>Microbacterium</taxon>
    </lineage>
</organism>
<feature type="domain" description="Chorismate-utilising enzyme C-terminal" evidence="1">
    <location>
        <begin position="171"/>
        <end position="425"/>
    </location>
</feature>
<evidence type="ECO:0000259" key="2">
    <source>
        <dbReference type="Pfam" id="PF04715"/>
    </source>
</evidence>
<name>A0ABX2WHY8_9MICO</name>
<dbReference type="PANTHER" id="PTHR11236">
    <property type="entry name" value="AMINOBENZOATE/ANTHRANILATE SYNTHASE"/>
    <property type="match status" value="1"/>
</dbReference>
<keyword evidence="3" id="KW-0547">Nucleotide-binding</keyword>
<dbReference type="Pfam" id="PF00425">
    <property type="entry name" value="Chorismate_bind"/>
    <property type="match status" value="1"/>
</dbReference>
<dbReference type="InterPro" id="IPR006805">
    <property type="entry name" value="Anth_synth_I_N"/>
</dbReference>
<reference evidence="4" key="1">
    <citation type="submission" date="2016-06" db="EMBL/GenBank/DDBJ databases">
        <title>Genome sequencing of cellulolytic organisms.</title>
        <authorList>
            <person name="Bohra V."/>
            <person name="Dafale N.A."/>
            <person name="Purohit H.J."/>
        </authorList>
    </citation>
    <scope>NUCLEOTIDE SEQUENCE [LARGE SCALE GENOMIC DNA]</scope>
    <source>
        <strain evidence="4">ND21</strain>
    </source>
</reference>
<dbReference type="Pfam" id="PF04715">
    <property type="entry name" value="Anth_synt_I_N"/>
    <property type="match status" value="1"/>
</dbReference>
<dbReference type="EMBL" id="LZEM01000021">
    <property type="protein sequence ID" value="OAZ39931.1"/>
    <property type="molecule type" value="Genomic_DNA"/>
</dbReference>
<dbReference type="Proteomes" id="UP000093918">
    <property type="component" value="Unassembled WGS sequence"/>
</dbReference>
<protein>
    <submittedName>
        <fullName evidence="3">Metal ABC transporter ATP-binding protein</fullName>
    </submittedName>
</protein>
<evidence type="ECO:0000313" key="3">
    <source>
        <dbReference type="EMBL" id="OAZ39931.1"/>
    </source>
</evidence>
<dbReference type="InterPro" id="IPR019999">
    <property type="entry name" value="Anth_synth_I-like"/>
</dbReference>
<keyword evidence="3" id="KW-0067">ATP-binding</keyword>